<dbReference type="InterPro" id="IPR036514">
    <property type="entry name" value="SGNH_hydro_sf"/>
</dbReference>
<evidence type="ECO:0000259" key="9">
    <source>
        <dbReference type="Pfam" id="PF01757"/>
    </source>
</evidence>
<name>A0A917ICY5_9MICO</name>
<dbReference type="GO" id="GO:0016747">
    <property type="term" value="F:acyltransferase activity, transferring groups other than amino-acyl groups"/>
    <property type="evidence" value="ECO:0007669"/>
    <property type="project" value="InterPro"/>
</dbReference>
<dbReference type="InterPro" id="IPR043968">
    <property type="entry name" value="SGNH"/>
</dbReference>
<feature type="transmembrane region" description="Helical" evidence="8">
    <location>
        <begin position="76"/>
        <end position="95"/>
    </location>
</feature>
<feature type="transmembrane region" description="Helical" evidence="8">
    <location>
        <begin position="255"/>
        <end position="279"/>
    </location>
</feature>
<reference evidence="11" key="1">
    <citation type="journal article" date="2014" name="Int. J. Syst. Evol. Microbiol.">
        <title>Complete genome sequence of Corynebacterium casei LMG S-19264T (=DSM 44701T), isolated from a smear-ripened cheese.</title>
        <authorList>
            <consortium name="US DOE Joint Genome Institute (JGI-PGF)"/>
            <person name="Walter F."/>
            <person name="Albersmeier A."/>
            <person name="Kalinowski J."/>
            <person name="Ruckert C."/>
        </authorList>
    </citation>
    <scope>NUCLEOTIDE SEQUENCE</scope>
    <source>
        <strain evidence="11">CGMCC 1.15794</strain>
    </source>
</reference>
<dbReference type="PANTHER" id="PTHR23028:SF53">
    <property type="entry name" value="ACYL_TRANSF_3 DOMAIN-CONTAINING PROTEIN"/>
    <property type="match status" value="1"/>
</dbReference>
<feature type="domain" description="SGNH" evidence="10">
    <location>
        <begin position="447"/>
        <end position="667"/>
    </location>
</feature>
<keyword evidence="2" id="KW-1003">Cell membrane</keyword>
<dbReference type="InterPro" id="IPR050879">
    <property type="entry name" value="Acyltransferase_3"/>
</dbReference>
<comment type="subcellular location">
    <subcellularLocation>
        <location evidence="1">Cell membrane</location>
        <topology evidence="1">Multi-pass membrane protein</topology>
    </subcellularLocation>
</comment>
<keyword evidence="5 8" id="KW-1133">Transmembrane helix</keyword>
<dbReference type="SUPFAM" id="SSF52266">
    <property type="entry name" value="SGNH hydrolase"/>
    <property type="match status" value="1"/>
</dbReference>
<evidence type="ECO:0000256" key="4">
    <source>
        <dbReference type="ARBA" id="ARBA00022692"/>
    </source>
</evidence>
<proteinExistence type="predicted"/>
<reference evidence="11" key="2">
    <citation type="submission" date="2020-09" db="EMBL/GenBank/DDBJ databases">
        <authorList>
            <person name="Sun Q."/>
            <person name="Zhou Y."/>
        </authorList>
    </citation>
    <scope>NUCLEOTIDE SEQUENCE</scope>
    <source>
        <strain evidence="11">CGMCC 1.15794</strain>
    </source>
</reference>
<dbReference type="Gene3D" id="3.40.50.1110">
    <property type="entry name" value="SGNH hydrolase"/>
    <property type="match status" value="1"/>
</dbReference>
<feature type="transmembrane region" description="Helical" evidence="8">
    <location>
        <begin position="36"/>
        <end position="55"/>
    </location>
</feature>
<keyword evidence="7 11" id="KW-0012">Acyltransferase</keyword>
<organism evidence="11 12">
    <name type="scientific">Microbacterium album</name>
    <dbReference type="NCBI Taxonomy" id="2053191"/>
    <lineage>
        <taxon>Bacteria</taxon>
        <taxon>Bacillati</taxon>
        <taxon>Actinomycetota</taxon>
        <taxon>Actinomycetes</taxon>
        <taxon>Micrococcales</taxon>
        <taxon>Microbacteriaceae</taxon>
        <taxon>Microbacterium</taxon>
    </lineage>
</organism>
<protein>
    <submittedName>
        <fullName evidence="11">Acyltransferase</fullName>
    </submittedName>
</protein>
<evidence type="ECO:0000313" key="11">
    <source>
        <dbReference type="EMBL" id="GGH39957.1"/>
    </source>
</evidence>
<evidence type="ECO:0000256" key="5">
    <source>
        <dbReference type="ARBA" id="ARBA00022989"/>
    </source>
</evidence>
<keyword evidence="12" id="KW-1185">Reference proteome</keyword>
<dbReference type="Proteomes" id="UP000657592">
    <property type="component" value="Unassembled WGS sequence"/>
</dbReference>
<sequence length="681" mass="71904">MGGSVFRADIQGLRAVAVLAVVAQHAGLAWAPGGFVGVDVFFVVSGFLITGMLVRELEQTGRIDLPAFTARRARRILPAALVVLVPSAAVAYAVVSPLLRDRTVTDAIATALFVPNYVFALRDTDYFADATPSVFQHYWSLGVEEQWYLVCPALLLAAWVLGRRRGQARHAVVIALVAVTVVSFVACVLVTSQSQPWAFFALWTRAWEFGIGALVALLPAALVRRVPLAGAVALGWAGLAGILITVVFVGETHAFPGAIALLPVASTAAVILCGSRLALAEHRPRFGPDLVLTPRPMQFVGGISYSLYLVHWPLLLLIPALLPGEWRGPWLSAALGLAGIPLAWLLYRGIEQPVRRARALVAGAPRRTLWAALAGTVVVAALGAATLAFAPAPALATSSTVPRTAPAAPPDATPFVPANLTPTIPEAPEDEPAMYADGCNLGYADAEPTPCSYGEPSGPRVVLWGDSHAAHWAPALIDVAQRERLDAVVHTKSRCSSAFRVHVLGDGPFEACDEWRAAVLAELRADPPDVLIVTGYAEEAPPEGTDPATAWRDGLREIVDALPDSTSVVLLADSPDLKRRPLDCLLEHLEDALACGAPAAEALAGPTREAMREVAATTRAHLVDLTPYFCAPPEDGGLCPAISGGVLMYRDSHHLTATFSTALGPALGEAIARELGGWPGL</sequence>
<evidence type="ECO:0000256" key="8">
    <source>
        <dbReference type="SAM" id="Phobius"/>
    </source>
</evidence>
<feature type="transmembrane region" description="Helical" evidence="8">
    <location>
        <begin position="197"/>
        <end position="221"/>
    </location>
</feature>
<feature type="domain" description="Acyltransferase 3" evidence="9">
    <location>
        <begin position="8"/>
        <end position="348"/>
    </location>
</feature>
<evidence type="ECO:0000256" key="2">
    <source>
        <dbReference type="ARBA" id="ARBA00022475"/>
    </source>
</evidence>
<keyword evidence="3" id="KW-0808">Transferase</keyword>
<dbReference type="Pfam" id="PF19040">
    <property type="entry name" value="SGNH"/>
    <property type="match status" value="1"/>
</dbReference>
<accession>A0A917ICY5</accession>
<keyword evidence="6 8" id="KW-0472">Membrane</keyword>
<keyword evidence="4 8" id="KW-0812">Transmembrane</keyword>
<dbReference type="Pfam" id="PF01757">
    <property type="entry name" value="Acyl_transf_3"/>
    <property type="match status" value="1"/>
</dbReference>
<dbReference type="EMBL" id="BMJY01000003">
    <property type="protein sequence ID" value="GGH39957.1"/>
    <property type="molecule type" value="Genomic_DNA"/>
</dbReference>
<evidence type="ECO:0000256" key="6">
    <source>
        <dbReference type="ARBA" id="ARBA00023136"/>
    </source>
</evidence>
<feature type="transmembrane region" description="Helical" evidence="8">
    <location>
        <begin position="12"/>
        <end position="30"/>
    </location>
</feature>
<feature type="transmembrane region" description="Helical" evidence="8">
    <location>
        <begin position="146"/>
        <end position="162"/>
    </location>
</feature>
<dbReference type="GO" id="GO:0005886">
    <property type="term" value="C:plasma membrane"/>
    <property type="evidence" value="ECO:0007669"/>
    <property type="project" value="UniProtKB-SubCell"/>
</dbReference>
<gene>
    <name evidence="11" type="ORF">GCM10010921_11540</name>
</gene>
<evidence type="ECO:0000259" key="10">
    <source>
        <dbReference type="Pfam" id="PF19040"/>
    </source>
</evidence>
<evidence type="ECO:0000256" key="1">
    <source>
        <dbReference type="ARBA" id="ARBA00004651"/>
    </source>
</evidence>
<evidence type="ECO:0000256" key="3">
    <source>
        <dbReference type="ARBA" id="ARBA00022679"/>
    </source>
</evidence>
<dbReference type="PANTHER" id="PTHR23028">
    <property type="entry name" value="ACETYLTRANSFERASE"/>
    <property type="match status" value="1"/>
</dbReference>
<feature type="transmembrane region" description="Helical" evidence="8">
    <location>
        <begin position="171"/>
        <end position="191"/>
    </location>
</feature>
<feature type="transmembrane region" description="Helical" evidence="8">
    <location>
        <begin position="368"/>
        <end position="390"/>
    </location>
</feature>
<dbReference type="AlphaFoldDB" id="A0A917ICY5"/>
<dbReference type="RefSeq" id="WP_188755301.1">
    <property type="nucleotide sequence ID" value="NZ_BMJY01000003.1"/>
</dbReference>
<feature type="transmembrane region" description="Helical" evidence="8">
    <location>
        <begin position="228"/>
        <end position="249"/>
    </location>
</feature>
<evidence type="ECO:0000256" key="7">
    <source>
        <dbReference type="ARBA" id="ARBA00023315"/>
    </source>
</evidence>
<dbReference type="InterPro" id="IPR002656">
    <property type="entry name" value="Acyl_transf_3_dom"/>
</dbReference>
<comment type="caution">
    <text evidence="11">The sequence shown here is derived from an EMBL/GenBank/DDBJ whole genome shotgun (WGS) entry which is preliminary data.</text>
</comment>
<evidence type="ECO:0000313" key="12">
    <source>
        <dbReference type="Proteomes" id="UP000657592"/>
    </source>
</evidence>
<feature type="transmembrane region" description="Helical" evidence="8">
    <location>
        <begin position="328"/>
        <end position="347"/>
    </location>
</feature>
<dbReference type="GO" id="GO:0009103">
    <property type="term" value="P:lipopolysaccharide biosynthetic process"/>
    <property type="evidence" value="ECO:0007669"/>
    <property type="project" value="TreeGrafter"/>
</dbReference>
<feature type="transmembrane region" description="Helical" evidence="8">
    <location>
        <begin position="299"/>
        <end position="322"/>
    </location>
</feature>